<protein>
    <submittedName>
        <fullName evidence="1">Uncharacterized protein</fullName>
    </submittedName>
</protein>
<accession>A0A382NPW1</accession>
<gene>
    <name evidence="1" type="ORF">METZ01_LOCUS316067</name>
</gene>
<organism evidence="1">
    <name type="scientific">marine metagenome</name>
    <dbReference type="NCBI Taxonomy" id="408172"/>
    <lineage>
        <taxon>unclassified sequences</taxon>
        <taxon>metagenomes</taxon>
        <taxon>ecological metagenomes</taxon>
    </lineage>
</organism>
<dbReference type="EMBL" id="UINC01101966">
    <property type="protein sequence ID" value="SVC63213.1"/>
    <property type="molecule type" value="Genomic_DNA"/>
</dbReference>
<feature type="non-terminal residue" evidence="1">
    <location>
        <position position="140"/>
    </location>
</feature>
<evidence type="ECO:0000313" key="1">
    <source>
        <dbReference type="EMBL" id="SVC63213.1"/>
    </source>
</evidence>
<proteinExistence type="predicted"/>
<sequence length="140" mass="16326">MAFKFKGFLDNLLGGATNPKGNLADWAHARALYTNDDHRLAPKQKFLYHVTFNLSPVAVKVIPEIQTREINMLVKSVDLPKYNITTNLKHQYNQKRNLQTRLDYDPINITFHDDNFGQTTGMWEAYYKYYFKDGNYGRTA</sequence>
<reference evidence="1" key="1">
    <citation type="submission" date="2018-05" db="EMBL/GenBank/DDBJ databases">
        <authorList>
            <person name="Lanie J.A."/>
            <person name="Ng W.-L."/>
            <person name="Kazmierczak K.M."/>
            <person name="Andrzejewski T.M."/>
            <person name="Davidsen T.M."/>
            <person name="Wayne K.J."/>
            <person name="Tettelin H."/>
            <person name="Glass J.I."/>
            <person name="Rusch D."/>
            <person name="Podicherti R."/>
            <person name="Tsui H.-C.T."/>
            <person name="Winkler M.E."/>
        </authorList>
    </citation>
    <scope>NUCLEOTIDE SEQUENCE</scope>
</reference>
<dbReference type="AlphaFoldDB" id="A0A382NPW1"/>
<name>A0A382NPW1_9ZZZZ</name>